<keyword evidence="2" id="KW-0472">Membrane</keyword>
<evidence type="ECO:0000256" key="1">
    <source>
        <dbReference type="SAM" id="MobiDB-lite"/>
    </source>
</evidence>
<feature type="transmembrane region" description="Helical" evidence="2">
    <location>
        <begin position="129"/>
        <end position="150"/>
    </location>
</feature>
<feature type="compositionally biased region" description="Polar residues" evidence="1">
    <location>
        <begin position="163"/>
        <end position="190"/>
    </location>
</feature>
<evidence type="ECO:0000313" key="3">
    <source>
        <dbReference type="EMBL" id="MBP2386074.1"/>
    </source>
</evidence>
<dbReference type="RefSeq" id="WP_209997041.1">
    <property type="nucleotide sequence ID" value="NZ_BAAAJY010000003.1"/>
</dbReference>
<dbReference type="Proteomes" id="UP001296993">
    <property type="component" value="Unassembled WGS sequence"/>
</dbReference>
<evidence type="ECO:0000313" key="4">
    <source>
        <dbReference type="Proteomes" id="UP001296993"/>
    </source>
</evidence>
<reference evidence="3 4" key="1">
    <citation type="submission" date="2021-03" db="EMBL/GenBank/DDBJ databases">
        <title>Sequencing the genomes of 1000 actinobacteria strains.</title>
        <authorList>
            <person name="Klenk H.-P."/>
        </authorList>
    </citation>
    <scope>NUCLEOTIDE SEQUENCE [LARGE SCALE GENOMIC DNA]</scope>
    <source>
        <strain evidence="3 4">DSM 15797</strain>
    </source>
</reference>
<comment type="caution">
    <text evidence="3">The sequence shown here is derived from an EMBL/GenBank/DDBJ whole genome shotgun (WGS) entry which is preliminary data.</text>
</comment>
<keyword evidence="2" id="KW-0812">Transmembrane</keyword>
<name>A0ABS4XC73_9MICC</name>
<feature type="region of interest" description="Disordered" evidence="1">
    <location>
        <begin position="163"/>
        <end position="299"/>
    </location>
</feature>
<evidence type="ECO:0000256" key="2">
    <source>
        <dbReference type="SAM" id="Phobius"/>
    </source>
</evidence>
<protein>
    <recommendedName>
        <fullName evidence="5">YtxH domain-containing protein</fullName>
    </recommendedName>
</protein>
<feature type="transmembrane region" description="Helical" evidence="2">
    <location>
        <begin position="38"/>
        <end position="62"/>
    </location>
</feature>
<feature type="region of interest" description="Disordered" evidence="1">
    <location>
        <begin position="103"/>
        <end position="123"/>
    </location>
</feature>
<gene>
    <name evidence="3" type="ORF">JOF47_001585</name>
</gene>
<sequence>MADNSSTGDKPKLSLGLSGTQTIGSAMAAVTSALVGSFLGVAGTLLGAALGSIVATVGGALYSRTLKSATDVAKVRIPRRNRRGLTADGADDGEANTGETMAASAPAEVAGATDDQPARAGKKLTPKTWIKIASVSVGAFAIAMVGITAVEFGTQQPISSLVSTTTGIDTGTSKQKTTTLGRVLTGNQSPADKAEESTEPADEVPGQTEDGTGKEGTNNDSQDADGTPVDGDSGSVQIVEPETGESDETPPADLAPETEPAPVTDPKTEQIPEPKIVTEPGSAKQGDSSGDDGAVGTGK</sequence>
<proteinExistence type="predicted"/>
<dbReference type="EMBL" id="JAGIOF010000001">
    <property type="protein sequence ID" value="MBP2386074.1"/>
    <property type="molecule type" value="Genomic_DNA"/>
</dbReference>
<organism evidence="3 4">
    <name type="scientific">Paeniglutamicibacter kerguelensis</name>
    <dbReference type="NCBI Taxonomy" id="254788"/>
    <lineage>
        <taxon>Bacteria</taxon>
        <taxon>Bacillati</taxon>
        <taxon>Actinomycetota</taxon>
        <taxon>Actinomycetes</taxon>
        <taxon>Micrococcales</taxon>
        <taxon>Micrococcaceae</taxon>
        <taxon>Paeniglutamicibacter</taxon>
    </lineage>
</organism>
<evidence type="ECO:0008006" key="5">
    <source>
        <dbReference type="Google" id="ProtNLM"/>
    </source>
</evidence>
<keyword evidence="2" id="KW-1133">Transmembrane helix</keyword>
<keyword evidence="4" id="KW-1185">Reference proteome</keyword>
<accession>A0ABS4XC73</accession>